<reference evidence="1 3" key="1">
    <citation type="journal article" date="2011" name="Nature">
        <title>The Medicago genome provides insight into the evolution of rhizobial symbioses.</title>
        <authorList>
            <person name="Young N.D."/>
            <person name="Debelle F."/>
            <person name="Oldroyd G.E."/>
            <person name="Geurts R."/>
            <person name="Cannon S.B."/>
            <person name="Udvardi M.K."/>
            <person name="Benedito V.A."/>
            <person name="Mayer K.F."/>
            <person name="Gouzy J."/>
            <person name="Schoof H."/>
            <person name="Van de Peer Y."/>
            <person name="Proost S."/>
            <person name="Cook D.R."/>
            <person name="Meyers B.C."/>
            <person name="Spannagl M."/>
            <person name="Cheung F."/>
            <person name="De Mita S."/>
            <person name="Krishnakumar V."/>
            <person name="Gundlach H."/>
            <person name="Zhou S."/>
            <person name="Mudge J."/>
            <person name="Bharti A.K."/>
            <person name="Murray J.D."/>
            <person name="Naoumkina M.A."/>
            <person name="Rosen B."/>
            <person name="Silverstein K.A."/>
            <person name="Tang H."/>
            <person name="Rombauts S."/>
            <person name="Zhao P.X."/>
            <person name="Zhou P."/>
            <person name="Barbe V."/>
            <person name="Bardou P."/>
            <person name="Bechner M."/>
            <person name="Bellec A."/>
            <person name="Berger A."/>
            <person name="Berges H."/>
            <person name="Bidwell S."/>
            <person name="Bisseling T."/>
            <person name="Choisne N."/>
            <person name="Couloux A."/>
            <person name="Denny R."/>
            <person name="Deshpande S."/>
            <person name="Dai X."/>
            <person name="Doyle J.J."/>
            <person name="Dudez A.M."/>
            <person name="Farmer A.D."/>
            <person name="Fouteau S."/>
            <person name="Franken C."/>
            <person name="Gibelin C."/>
            <person name="Gish J."/>
            <person name="Goldstein S."/>
            <person name="Gonzalez A.J."/>
            <person name="Green P.J."/>
            <person name="Hallab A."/>
            <person name="Hartog M."/>
            <person name="Hua A."/>
            <person name="Humphray S.J."/>
            <person name="Jeong D.H."/>
            <person name="Jing Y."/>
            <person name="Jocker A."/>
            <person name="Kenton S.M."/>
            <person name="Kim D.J."/>
            <person name="Klee K."/>
            <person name="Lai H."/>
            <person name="Lang C."/>
            <person name="Lin S."/>
            <person name="Macmil S.L."/>
            <person name="Magdelenat G."/>
            <person name="Matthews L."/>
            <person name="McCorrison J."/>
            <person name="Monaghan E.L."/>
            <person name="Mun J.H."/>
            <person name="Najar F.Z."/>
            <person name="Nicholson C."/>
            <person name="Noirot C."/>
            <person name="O'Bleness M."/>
            <person name="Paule C.R."/>
            <person name="Poulain J."/>
            <person name="Prion F."/>
            <person name="Qin B."/>
            <person name="Qu C."/>
            <person name="Retzel E.F."/>
            <person name="Riddle C."/>
            <person name="Sallet E."/>
            <person name="Samain S."/>
            <person name="Samson N."/>
            <person name="Sanders I."/>
            <person name="Saurat O."/>
            <person name="Scarpelli C."/>
            <person name="Schiex T."/>
            <person name="Segurens B."/>
            <person name="Severin A.J."/>
            <person name="Sherrier D.J."/>
            <person name="Shi R."/>
            <person name="Sims S."/>
            <person name="Singer S.R."/>
            <person name="Sinharoy S."/>
            <person name="Sterck L."/>
            <person name="Viollet A."/>
            <person name="Wang B.B."/>
            <person name="Wang K."/>
            <person name="Wang M."/>
            <person name="Wang X."/>
            <person name="Warfsmann J."/>
            <person name="Weissenbach J."/>
            <person name="White D.D."/>
            <person name="White J.D."/>
            <person name="Wiley G.B."/>
            <person name="Wincker P."/>
            <person name="Xing Y."/>
            <person name="Yang L."/>
            <person name="Yao Z."/>
            <person name="Ying F."/>
            <person name="Zhai J."/>
            <person name="Zhou L."/>
            <person name="Zuber A."/>
            <person name="Denarie J."/>
            <person name="Dixon R.A."/>
            <person name="May G.D."/>
            <person name="Schwartz D.C."/>
            <person name="Rogers J."/>
            <person name="Quetier F."/>
            <person name="Town C.D."/>
            <person name="Roe B.A."/>
        </authorList>
    </citation>
    <scope>NUCLEOTIDE SEQUENCE [LARGE SCALE GENOMIC DNA]</scope>
    <source>
        <strain evidence="1">A17</strain>
        <strain evidence="2 3">cv. Jemalong A17</strain>
    </source>
</reference>
<evidence type="ECO:0000313" key="3">
    <source>
        <dbReference type="Proteomes" id="UP000002051"/>
    </source>
</evidence>
<keyword evidence="3" id="KW-1185">Reference proteome</keyword>
<accession>A0A072VQS1</accession>
<name>A0A072VQS1_MEDTR</name>
<evidence type="ECO:0000313" key="1">
    <source>
        <dbReference type="EMBL" id="KEH44147.1"/>
    </source>
</evidence>
<proteinExistence type="predicted"/>
<gene>
    <name evidence="1" type="ordered locus">MTR_1g109090</name>
</gene>
<sequence>MNSSLHDETGKKVKNVEENRELPIDVLDIISQTLDFDDFFWLAGVWKNWRTFHKIHRRNFLASQEPLILQVSYDVIRSLSIISIPDQKINYRLNIDECFWNYAYVTSSNGYFISVGRNNSILLLNPFTKIKKVINTCPSEVKPYMNLNRA</sequence>
<dbReference type="EMBL" id="CM001217">
    <property type="protein sequence ID" value="KEH44147.1"/>
    <property type="molecule type" value="Genomic_DNA"/>
</dbReference>
<dbReference type="PANTHER" id="PTHR45463">
    <property type="entry name" value="OS09G0392200 PROTEIN"/>
    <property type="match status" value="1"/>
</dbReference>
<protein>
    <recommendedName>
        <fullName evidence="4">F-box domain-containing protein</fullName>
    </recommendedName>
</protein>
<dbReference type="Proteomes" id="UP000002051">
    <property type="component" value="Unassembled WGS sequence"/>
</dbReference>
<dbReference type="AlphaFoldDB" id="A0A072VQS1"/>
<evidence type="ECO:0000313" key="2">
    <source>
        <dbReference type="EnsemblPlants" id="KEH44147"/>
    </source>
</evidence>
<dbReference type="EnsemblPlants" id="KEH44147">
    <property type="protein sequence ID" value="KEH44147"/>
    <property type="gene ID" value="MTR_1g109090"/>
</dbReference>
<evidence type="ECO:0008006" key="4">
    <source>
        <dbReference type="Google" id="ProtNLM"/>
    </source>
</evidence>
<reference evidence="2" key="3">
    <citation type="submission" date="2015-04" db="UniProtKB">
        <authorList>
            <consortium name="EnsemblPlants"/>
        </authorList>
    </citation>
    <scope>IDENTIFICATION</scope>
    <source>
        <strain evidence="2">cv. Jemalong A17</strain>
    </source>
</reference>
<organism evidence="1 3">
    <name type="scientific">Medicago truncatula</name>
    <name type="common">Barrel medic</name>
    <name type="synonym">Medicago tribuloides</name>
    <dbReference type="NCBI Taxonomy" id="3880"/>
    <lineage>
        <taxon>Eukaryota</taxon>
        <taxon>Viridiplantae</taxon>
        <taxon>Streptophyta</taxon>
        <taxon>Embryophyta</taxon>
        <taxon>Tracheophyta</taxon>
        <taxon>Spermatophyta</taxon>
        <taxon>Magnoliopsida</taxon>
        <taxon>eudicotyledons</taxon>
        <taxon>Gunneridae</taxon>
        <taxon>Pentapetalae</taxon>
        <taxon>rosids</taxon>
        <taxon>fabids</taxon>
        <taxon>Fabales</taxon>
        <taxon>Fabaceae</taxon>
        <taxon>Papilionoideae</taxon>
        <taxon>50 kb inversion clade</taxon>
        <taxon>NPAAA clade</taxon>
        <taxon>Hologalegina</taxon>
        <taxon>IRL clade</taxon>
        <taxon>Trifolieae</taxon>
        <taxon>Medicago</taxon>
    </lineage>
</organism>
<reference evidence="1 3" key="2">
    <citation type="journal article" date="2014" name="BMC Genomics">
        <title>An improved genome release (version Mt4.0) for the model legume Medicago truncatula.</title>
        <authorList>
            <person name="Tang H."/>
            <person name="Krishnakumar V."/>
            <person name="Bidwell S."/>
            <person name="Rosen B."/>
            <person name="Chan A."/>
            <person name="Zhou S."/>
            <person name="Gentzbittel L."/>
            <person name="Childs K.L."/>
            <person name="Yandell M."/>
            <person name="Gundlach H."/>
            <person name="Mayer K.F."/>
            <person name="Schwartz D.C."/>
            <person name="Town C.D."/>
        </authorList>
    </citation>
    <scope>GENOME REANNOTATION</scope>
    <source>
        <strain evidence="1">A17</strain>
        <strain evidence="2 3">cv. Jemalong A17</strain>
    </source>
</reference>
<dbReference type="PANTHER" id="PTHR45463:SF8">
    <property type="entry name" value="OS09G0392200 PROTEIN"/>
    <property type="match status" value="1"/>
</dbReference>
<dbReference type="HOGENOM" id="CLU_131170_0_0_1"/>